<dbReference type="SUPFAM" id="SSF88713">
    <property type="entry name" value="Glycoside hydrolase/deacetylase"/>
    <property type="match status" value="1"/>
</dbReference>
<evidence type="ECO:0000313" key="9">
    <source>
        <dbReference type="Proteomes" id="UP000195897"/>
    </source>
</evidence>
<dbReference type="AlphaFoldDB" id="A0A1Y4LR01"/>
<dbReference type="PANTHER" id="PTHR31609">
    <property type="entry name" value="YDJC DEACETYLASE FAMILY MEMBER"/>
    <property type="match status" value="1"/>
</dbReference>
<dbReference type="Gene3D" id="3.20.20.370">
    <property type="entry name" value="Glycoside hydrolase/deacetylase"/>
    <property type="match status" value="1"/>
</dbReference>
<evidence type="ECO:0000256" key="5">
    <source>
        <dbReference type="ARBA" id="ARBA00023277"/>
    </source>
</evidence>
<dbReference type="Pfam" id="PF04794">
    <property type="entry name" value="YdjC"/>
    <property type="match status" value="1"/>
</dbReference>
<evidence type="ECO:0000256" key="4">
    <source>
        <dbReference type="ARBA" id="ARBA00022842"/>
    </source>
</evidence>
<dbReference type="CDD" id="cd10803">
    <property type="entry name" value="YdjC_EF3048_like"/>
    <property type="match status" value="1"/>
</dbReference>
<evidence type="ECO:0000256" key="1">
    <source>
        <dbReference type="ARBA" id="ARBA00001946"/>
    </source>
</evidence>
<accession>A0A1Y4LR01</accession>
<evidence type="ECO:0000313" key="8">
    <source>
        <dbReference type="Proteomes" id="UP000195326"/>
    </source>
</evidence>
<reference evidence="7" key="2">
    <citation type="journal article" date="2018" name="BMC Genomics">
        <title>Whole genome sequencing and function prediction of 133 gut anaerobes isolated from chicken caecum in pure cultures.</title>
        <authorList>
            <person name="Medvecky M."/>
            <person name="Cejkova D."/>
            <person name="Polansky O."/>
            <person name="Karasova D."/>
            <person name="Kubasova T."/>
            <person name="Cizek A."/>
            <person name="Rychlik I."/>
        </authorList>
    </citation>
    <scope>NUCLEOTIDE SEQUENCE</scope>
    <source>
        <strain evidence="7">An179</strain>
        <strain evidence="6">An180</strain>
    </source>
</reference>
<evidence type="ECO:0000256" key="3">
    <source>
        <dbReference type="ARBA" id="ARBA00022801"/>
    </source>
</evidence>
<sequence>MKHLILNADDFGYSYGVNYGIIESHLRGVLTSTTLMAGMPGFDHAVSLAKAHPSLGVGVHLTLTCGRPVLTDHKTLTEPNGDFHSQAYYHNEEQPLDKDEVYREWKAQIEKVLAAGIEPTHLDSHHHVHTFRGLEDVFVRLAREYDLPVRNSRRDCTDNHVQGVPCPNYLVDFIEGSGAHFHTPLTEYAPAIESNMHRILLEAFKTLDCVEIMCHPAYLDTAVMLHSSFNLHRMCEVDLLISPATKAFIEQLEDVSLANYKTFYQEVRK</sequence>
<comment type="cofactor">
    <cofactor evidence="1">
        <name>Mg(2+)</name>
        <dbReference type="ChEBI" id="CHEBI:18420"/>
    </cofactor>
</comment>
<dbReference type="GO" id="GO:0000272">
    <property type="term" value="P:polysaccharide catabolic process"/>
    <property type="evidence" value="ECO:0007669"/>
    <property type="project" value="InterPro"/>
</dbReference>
<proteinExistence type="predicted"/>
<dbReference type="InterPro" id="IPR011330">
    <property type="entry name" value="Glyco_hydro/deAcase_b/a-brl"/>
</dbReference>
<dbReference type="PANTHER" id="PTHR31609:SF1">
    <property type="entry name" value="CARBOHYDRATE DEACETYLASE"/>
    <property type="match status" value="1"/>
</dbReference>
<name>A0A1Y4LR01_9FIRM</name>
<dbReference type="NCBIfam" id="NF002559">
    <property type="entry name" value="PRK02134.1"/>
    <property type="match status" value="1"/>
</dbReference>
<dbReference type="EMBL" id="NFKL01000007">
    <property type="protein sequence ID" value="OUP59113.1"/>
    <property type="molecule type" value="Genomic_DNA"/>
</dbReference>
<evidence type="ECO:0000256" key="2">
    <source>
        <dbReference type="ARBA" id="ARBA00022723"/>
    </source>
</evidence>
<dbReference type="Proteomes" id="UP000195326">
    <property type="component" value="Unassembled WGS sequence"/>
</dbReference>
<keyword evidence="5" id="KW-0119">Carbohydrate metabolism</keyword>
<dbReference type="GO" id="GO:0016811">
    <property type="term" value="F:hydrolase activity, acting on carbon-nitrogen (but not peptide) bonds, in linear amides"/>
    <property type="evidence" value="ECO:0007669"/>
    <property type="project" value="InterPro"/>
</dbReference>
<gene>
    <name evidence="7" type="ORF">B5F15_06515</name>
    <name evidence="6" type="ORF">B5F17_02625</name>
</gene>
<keyword evidence="4" id="KW-0460">Magnesium</keyword>
<dbReference type="InterPro" id="IPR006879">
    <property type="entry name" value="YdjC-like"/>
</dbReference>
<reference evidence="8 9" key="1">
    <citation type="submission" date="2017-04" db="EMBL/GenBank/DDBJ databases">
        <title>Function of individual gut microbiota members based on whole genome sequencing of pure cultures obtained from chicken caecum.</title>
        <authorList>
            <person name="Medvecky M."/>
            <person name="Cejkova D."/>
            <person name="Polansky O."/>
            <person name="Karasova D."/>
            <person name="Kubasova T."/>
            <person name="Cizek A."/>
            <person name="Rychlik I."/>
        </authorList>
    </citation>
    <scope>NUCLEOTIDE SEQUENCE [LARGE SCALE GENOMIC DNA]</scope>
    <source>
        <strain evidence="8">An179</strain>
        <strain evidence="9">An180</strain>
    </source>
</reference>
<evidence type="ECO:0000313" key="6">
    <source>
        <dbReference type="EMBL" id="OUP54123.1"/>
    </source>
</evidence>
<dbReference type="RefSeq" id="WP_087370481.1">
    <property type="nucleotide sequence ID" value="NZ_NFKK01000002.1"/>
</dbReference>
<dbReference type="EMBL" id="NFKK01000002">
    <property type="protein sequence ID" value="OUP54123.1"/>
    <property type="molecule type" value="Genomic_DNA"/>
</dbReference>
<protein>
    <submittedName>
        <fullName evidence="7">Chitooligosaccharide deacetylase</fullName>
    </submittedName>
</protein>
<keyword evidence="3" id="KW-0378">Hydrolase</keyword>
<dbReference type="GO" id="GO:0019213">
    <property type="term" value="F:deacetylase activity"/>
    <property type="evidence" value="ECO:0007669"/>
    <property type="project" value="TreeGrafter"/>
</dbReference>
<dbReference type="STRING" id="501571.GCA_900143195_01112"/>
<organism evidence="7 8">
    <name type="scientific">Butyricicoccus pullicaecorum</name>
    <dbReference type="NCBI Taxonomy" id="501571"/>
    <lineage>
        <taxon>Bacteria</taxon>
        <taxon>Bacillati</taxon>
        <taxon>Bacillota</taxon>
        <taxon>Clostridia</taxon>
        <taxon>Eubacteriales</taxon>
        <taxon>Butyricicoccaceae</taxon>
        <taxon>Butyricicoccus</taxon>
    </lineage>
</organism>
<comment type="caution">
    <text evidence="7">The sequence shown here is derived from an EMBL/GenBank/DDBJ whole genome shotgun (WGS) entry which is preliminary data.</text>
</comment>
<dbReference type="InterPro" id="IPR022948">
    <property type="entry name" value="COD_ChbG_bac"/>
</dbReference>
<dbReference type="GO" id="GO:0046872">
    <property type="term" value="F:metal ion binding"/>
    <property type="evidence" value="ECO:0007669"/>
    <property type="project" value="UniProtKB-KW"/>
</dbReference>
<keyword evidence="2" id="KW-0479">Metal-binding</keyword>
<evidence type="ECO:0000313" key="7">
    <source>
        <dbReference type="EMBL" id="OUP59113.1"/>
    </source>
</evidence>
<dbReference type="Proteomes" id="UP000195897">
    <property type="component" value="Unassembled WGS sequence"/>
</dbReference>